<dbReference type="Proteomes" id="UP000828390">
    <property type="component" value="Unassembled WGS sequence"/>
</dbReference>
<keyword evidence="1" id="KW-0001">2Fe-2S</keyword>
<dbReference type="InterPro" id="IPR018967">
    <property type="entry name" value="FeS-contain_CDGSH-typ"/>
</dbReference>
<dbReference type="SMART" id="SM00704">
    <property type="entry name" value="ZnF_CDGSH"/>
    <property type="match status" value="2"/>
</dbReference>
<gene>
    <name evidence="7" type="ORF">DPMN_042854</name>
</gene>
<evidence type="ECO:0000256" key="5">
    <source>
        <dbReference type="ARBA" id="ARBA00034078"/>
    </source>
</evidence>
<keyword evidence="3" id="KW-0408">Iron</keyword>
<feature type="domain" description="Iron-binding zinc finger CDGSH type" evidence="6">
    <location>
        <begin position="56"/>
        <end position="90"/>
    </location>
</feature>
<dbReference type="GO" id="GO:0046872">
    <property type="term" value="F:metal ion binding"/>
    <property type="evidence" value="ECO:0007669"/>
    <property type="project" value="UniProtKB-KW"/>
</dbReference>
<dbReference type="OrthoDB" id="15717at2759"/>
<comment type="caution">
    <text evidence="7">The sequence shown here is derived from an EMBL/GenBank/DDBJ whole genome shotgun (WGS) entry which is preliminary data.</text>
</comment>
<evidence type="ECO:0000313" key="8">
    <source>
        <dbReference type="Proteomes" id="UP000828390"/>
    </source>
</evidence>
<dbReference type="InterPro" id="IPR052950">
    <property type="entry name" value="CISD"/>
</dbReference>
<evidence type="ECO:0000256" key="3">
    <source>
        <dbReference type="ARBA" id="ARBA00023004"/>
    </source>
</evidence>
<keyword evidence="8" id="KW-1185">Reference proteome</keyword>
<sequence>MAESKTLYPAVGSYGPCAVKGLKVGETKKWCTCGLSSKKQPWCDGSHKGTGFKSMKFTVEKEQEVLYICNCKQTKTPPYCDGSHTSAPEIVEKRKNACAKKDGHVKDCKLCTNCGWVPDF</sequence>
<keyword evidence="2" id="KW-0479">Metal-binding</keyword>
<proteinExistence type="predicted"/>
<dbReference type="AlphaFoldDB" id="A0A9D4CZD1"/>
<dbReference type="Pfam" id="PF09360">
    <property type="entry name" value="zf-CDGSH"/>
    <property type="match status" value="1"/>
</dbReference>
<dbReference type="PANTHER" id="PTHR46491:SF3">
    <property type="entry name" value="CDGSH IRON-SULFUR DOMAIN-CONTAINING PROTEIN 3, MITOCHONDRIAL"/>
    <property type="match status" value="1"/>
</dbReference>
<evidence type="ECO:0000313" key="7">
    <source>
        <dbReference type="EMBL" id="KAH3736291.1"/>
    </source>
</evidence>
<evidence type="ECO:0000256" key="1">
    <source>
        <dbReference type="ARBA" id="ARBA00022714"/>
    </source>
</evidence>
<reference evidence="7" key="2">
    <citation type="submission" date="2020-11" db="EMBL/GenBank/DDBJ databases">
        <authorList>
            <person name="McCartney M.A."/>
            <person name="Auch B."/>
            <person name="Kono T."/>
            <person name="Mallez S."/>
            <person name="Becker A."/>
            <person name="Gohl D.M."/>
            <person name="Silverstein K.A.T."/>
            <person name="Koren S."/>
            <person name="Bechman K.B."/>
            <person name="Herman A."/>
            <person name="Abrahante J.E."/>
            <person name="Garbe J."/>
        </authorList>
    </citation>
    <scope>NUCLEOTIDE SEQUENCE</scope>
    <source>
        <strain evidence="7">Duluth1</strain>
        <tissue evidence="7">Whole animal</tissue>
    </source>
</reference>
<dbReference type="GO" id="GO:0005739">
    <property type="term" value="C:mitochondrion"/>
    <property type="evidence" value="ECO:0007669"/>
    <property type="project" value="TreeGrafter"/>
</dbReference>
<dbReference type="InterPro" id="IPR042216">
    <property type="entry name" value="MitoNEET_CISD"/>
</dbReference>
<reference evidence="7" key="1">
    <citation type="journal article" date="2019" name="bioRxiv">
        <title>The Genome of the Zebra Mussel, Dreissena polymorpha: A Resource for Invasive Species Research.</title>
        <authorList>
            <person name="McCartney M.A."/>
            <person name="Auch B."/>
            <person name="Kono T."/>
            <person name="Mallez S."/>
            <person name="Zhang Y."/>
            <person name="Obille A."/>
            <person name="Becker A."/>
            <person name="Abrahante J.E."/>
            <person name="Garbe J."/>
            <person name="Badalamenti J.P."/>
            <person name="Herman A."/>
            <person name="Mangelson H."/>
            <person name="Liachko I."/>
            <person name="Sullivan S."/>
            <person name="Sone E.D."/>
            <person name="Koren S."/>
            <person name="Silverstein K.A.T."/>
            <person name="Beckman K.B."/>
            <person name="Gohl D.M."/>
        </authorList>
    </citation>
    <scope>NUCLEOTIDE SEQUENCE</scope>
    <source>
        <strain evidence="7">Duluth1</strain>
        <tissue evidence="7">Whole animal</tissue>
    </source>
</reference>
<name>A0A9D4CZD1_DREPO</name>
<dbReference type="PANTHER" id="PTHR46491">
    <property type="entry name" value="CDGSH IRON SULFUR DOMAIN PROTEIN HOMOLOG"/>
    <property type="match status" value="1"/>
</dbReference>
<evidence type="ECO:0000256" key="4">
    <source>
        <dbReference type="ARBA" id="ARBA00023014"/>
    </source>
</evidence>
<evidence type="ECO:0000256" key="2">
    <source>
        <dbReference type="ARBA" id="ARBA00022723"/>
    </source>
</evidence>
<evidence type="ECO:0000259" key="6">
    <source>
        <dbReference type="SMART" id="SM00704"/>
    </source>
</evidence>
<comment type="cofactor">
    <cofactor evidence="5">
        <name>[2Fe-2S] cluster</name>
        <dbReference type="ChEBI" id="CHEBI:190135"/>
    </cofactor>
</comment>
<dbReference type="GO" id="GO:0051537">
    <property type="term" value="F:2 iron, 2 sulfur cluster binding"/>
    <property type="evidence" value="ECO:0007669"/>
    <property type="project" value="UniProtKB-KW"/>
</dbReference>
<organism evidence="7 8">
    <name type="scientific">Dreissena polymorpha</name>
    <name type="common">Zebra mussel</name>
    <name type="synonym">Mytilus polymorpha</name>
    <dbReference type="NCBI Taxonomy" id="45954"/>
    <lineage>
        <taxon>Eukaryota</taxon>
        <taxon>Metazoa</taxon>
        <taxon>Spiralia</taxon>
        <taxon>Lophotrochozoa</taxon>
        <taxon>Mollusca</taxon>
        <taxon>Bivalvia</taxon>
        <taxon>Autobranchia</taxon>
        <taxon>Heteroconchia</taxon>
        <taxon>Euheterodonta</taxon>
        <taxon>Imparidentia</taxon>
        <taxon>Neoheterodontei</taxon>
        <taxon>Myida</taxon>
        <taxon>Dreissenoidea</taxon>
        <taxon>Dreissenidae</taxon>
        <taxon>Dreissena</taxon>
    </lineage>
</organism>
<dbReference type="EMBL" id="JAIWYP010000011">
    <property type="protein sequence ID" value="KAH3736291.1"/>
    <property type="molecule type" value="Genomic_DNA"/>
</dbReference>
<accession>A0A9D4CZD1</accession>
<feature type="domain" description="Iron-binding zinc finger CDGSH type" evidence="6">
    <location>
        <begin position="14"/>
        <end position="53"/>
    </location>
</feature>
<dbReference type="Gene3D" id="3.40.5.90">
    <property type="entry name" value="CDGSH iron-sulfur domain, mitoNEET-type"/>
    <property type="match status" value="2"/>
</dbReference>
<protein>
    <recommendedName>
        <fullName evidence="6">Iron-binding zinc finger CDGSH type domain-containing protein</fullName>
    </recommendedName>
</protein>
<keyword evidence="4" id="KW-0411">Iron-sulfur</keyword>